<dbReference type="InterPro" id="IPR036397">
    <property type="entry name" value="RNaseH_sf"/>
</dbReference>
<feature type="compositionally biased region" description="Basic and acidic residues" evidence="9">
    <location>
        <begin position="423"/>
        <end position="451"/>
    </location>
</feature>
<dbReference type="InterPro" id="IPR035902">
    <property type="entry name" value="Nuc_phospho_transferase"/>
</dbReference>
<organism evidence="11">
    <name type="scientific">Cladocopium goreaui</name>
    <dbReference type="NCBI Taxonomy" id="2562237"/>
    <lineage>
        <taxon>Eukaryota</taxon>
        <taxon>Sar</taxon>
        <taxon>Alveolata</taxon>
        <taxon>Dinophyceae</taxon>
        <taxon>Suessiales</taxon>
        <taxon>Symbiodiniaceae</taxon>
        <taxon>Cladocopium</taxon>
    </lineage>
</organism>
<dbReference type="PANTHER" id="PTHR43285">
    <property type="entry name" value="ANTHRANILATE PHOSPHORIBOSYLTRANSFERASE"/>
    <property type="match status" value="1"/>
</dbReference>
<feature type="region of interest" description="Disordered" evidence="9">
    <location>
        <begin position="386"/>
        <end position="474"/>
    </location>
</feature>
<comment type="caution">
    <text evidence="11">The sequence shown here is derived from an EMBL/GenBank/DDBJ whole genome shotgun (WGS) entry which is preliminary data.</text>
</comment>
<gene>
    <name evidence="11" type="ORF">C1SCF055_LOCUS6879</name>
</gene>
<evidence type="ECO:0000256" key="7">
    <source>
        <dbReference type="ARBA" id="ARBA00023141"/>
    </source>
</evidence>
<dbReference type="Gene3D" id="3.30.420.10">
    <property type="entry name" value="Ribonuclease H-like superfamily/Ribonuclease H"/>
    <property type="match status" value="1"/>
</dbReference>
<proteinExistence type="inferred from homology"/>
<keyword evidence="6" id="KW-0822">Tryptophan biosynthesis</keyword>
<dbReference type="EMBL" id="CAMXCT010000445">
    <property type="protein sequence ID" value="CAI3978883.1"/>
    <property type="molecule type" value="Genomic_DNA"/>
</dbReference>
<name>A0A9P1BT24_9DINO</name>
<evidence type="ECO:0000259" key="10">
    <source>
        <dbReference type="Pfam" id="PF00591"/>
    </source>
</evidence>
<dbReference type="EC" id="2.4.2.18" evidence="2"/>
<evidence type="ECO:0000256" key="2">
    <source>
        <dbReference type="ARBA" id="ARBA00011948"/>
    </source>
</evidence>
<dbReference type="Gene3D" id="3.40.1030.10">
    <property type="entry name" value="Nucleoside phosphorylase/phosphoribosyltransferase catalytic domain"/>
    <property type="match status" value="1"/>
</dbReference>
<evidence type="ECO:0000256" key="6">
    <source>
        <dbReference type="ARBA" id="ARBA00022822"/>
    </source>
</evidence>
<dbReference type="GO" id="GO:0004048">
    <property type="term" value="F:anthranilate phosphoribosyltransferase activity"/>
    <property type="evidence" value="ECO:0007669"/>
    <property type="project" value="UniProtKB-EC"/>
</dbReference>
<keyword evidence="5" id="KW-0808">Transferase</keyword>
<dbReference type="SUPFAM" id="SSF52418">
    <property type="entry name" value="Nucleoside phosphorylase/phosphoribosyltransferase catalytic domain"/>
    <property type="match status" value="1"/>
</dbReference>
<keyword evidence="13" id="KW-1185">Reference proteome</keyword>
<evidence type="ECO:0000256" key="1">
    <source>
        <dbReference type="ARBA" id="ARBA00004907"/>
    </source>
</evidence>
<dbReference type="GO" id="GO:0000162">
    <property type="term" value="P:L-tryptophan biosynthetic process"/>
    <property type="evidence" value="ECO:0007669"/>
    <property type="project" value="UniProtKB-KW"/>
</dbReference>
<dbReference type="InterPro" id="IPR005940">
    <property type="entry name" value="Anthranilate_Pribosyl_Tfrase"/>
</dbReference>
<dbReference type="GO" id="GO:0003676">
    <property type="term" value="F:nucleic acid binding"/>
    <property type="evidence" value="ECO:0007669"/>
    <property type="project" value="InterPro"/>
</dbReference>
<evidence type="ECO:0000256" key="4">
    <source>
        <dbReference type="ARBA" id="ARBA00022676"/>
    </source>
</evidence>
<sequence>MQDEESGRKPKLLRSPVSPTKEEIEEHEATGHTIHRTWCGHCMRARGLHERHPSEPEQGKDERGLPIVSMDYFWMGRDSKNRPEVEPEGELPSLQVKDEYTGYMWCSVVPAKGADNYAVNFVIQCLEESGYRRLVLKWDNENSIKSLKEAVKKGIKTVEIVLEESKTGDSQANGACEVAVRETKRQIKAMKSSLEEKLGIQVRDRHPILAWVGRHADFMISRFRVGTDGRTPYERSRGRRWKRPSVTFGERVWFKPLKSYLEGPYDTMREGMFMGAHGRNGDALVMTKDGVIKGGSVKRMPEEKRWSTEDFDQMCGTPWKMRPQKPEDLDAPIAIAMPAVEPGVRLMPVPADRDSLPRNLYVKKADPNESVLRDGPDDAVEMAADAAIGQPEGRVGPLVRPDPVRRPLEEEGSSPGGAAKRQKSPEKRGQKREGEESHREAQVAEREEARGSNDPAPPAQGSEAPAAQSQGPGQSDMVSVLEANMFHKLESKKEIYEISQLLCSMGISKSDVAEIYNPERFTSKANLFGLRPGFAVDLMVSKNSKGDHWDLSKDTDQRELRRLLKKEKPLFLVGSPPCGPFSPLQNLSKYKRTDEENQQILEEGRTHLKVAVECELSTLAELTSGPSPDDTSNDQTESFVDETVSDYVDSVTGMPLDPAKVLEARKEEMKWVEKQQLWDVVPTTMCWEYLEECLKKKFEYRVDGLIGPERGDGTSMCVLNRVISYDKTTGVLDYEADPRHAEYIVKALNLEGCKPVSTPAEKQKIQDVIAAEEQPDLEPEQVSQYRSLTMRAAYLSMDRADLAEATKSLARHMQHPTEYAWGKLKRLGRYLSGHMRVVSKFRPQKMFNTIRVPRSDGLIVDIVGTGGDGQDTFNISTAAGLLAAGAGVRIVKHGNRAASSKSGAADILEALGAQLEIDASQVAPVLAAGSFAFLFARSYHPAMKHVGPIRLELGIRTVFNILGPLTNPAKPDAMVCGVYTDSLGRLFVEVFKLLGMKRALVVHGCEGLDELSIAGKSKVWELKEGGEIKEYEVQPSDFGVSPHPLSEVAGNSPEENAIEMRELLQGRFRSESW</sequence>
<dbReference type="NCBIfam" id="TIGR01245">
    <property type="entry name" value="trpD"/>
    <property type="match status" value="1"/>
</dbReference>
<feature type="compositionally biased region" description="Basic and acidic residues" evidence="9">
    <location>
        <begin position="20"/>
        <end position="29"/>
    </location>
</feature>
<protein>
    <recommendedName>
        <fullName evidence="2">anthranilate phosphoribosyltransferase</fullName>
        <ecNumber evidence="2">2.4.2.18</ecNumber>
    </recommendedName>
</protein>
<dbReference type="FunFam" id="3.40.1030.10:FF:000002">
    <property type="entry name" value="Anthranilate phosphoribosyltransferase"/>
    <property type="match status" value="1"/>
</dbReference>
<evidence type="ECO:0000256" key="9">
    <source>
        <dbReference type="SAM" id="MobiDB-lite"/>
    </source>
</evidence>
<comment type="pathway">
    <text evidence="1">Amino-acid biosynthesis; L-tryptophan biosynthesis; L-tryptophan from chorismate: step 2/5.</text>
</comment>
<evidence type="ECO:0000256" key="3">
    <source>
        <dbReference type="ARBA" id="ARBA00022605"/>
    </source>
</evidence>
<keyword evidence="4 12" id="KW-0328">Glycosyltransferase</keyword>
<dbReference type="EMBL" id="CAMXCT020000445">
    <property type="protein sequence ID" value="CAL1132258.1"/>
    <property type="molecule type" value="Genomic_DNA"/>
</dbReference>
<evidence type="ECO:0000313" key="11">
    <source>
        <dbReference type="EMBL" id="CAI3978883.1"/>
    </source>
</evidence>
<dbReference type="EMBL" id="CAMXCT030000445">
    <property type="protein sequence ID" value="CAL4766195.1"/>
    <property type="molecule type" value="Genomic_DNA"/>
</dbReference>
<dbReference type="GO" id="GO:0005829">
    <property type="term" value="C:cytosol"/>
    <property type="evidence" value="ECO:0007669"/>
    <property type="project" value="TreeGrafter"/>
</dbReference>
<comment type="similarity">
    <text evidence="8">Belongs to the anthranilate phosphoribosyltransferase family.</text>
</comment>
<dbReference type="PANTHER" id="PTHR43285:SF2">
    <property type="entry name" value="ANTHRANILATE PHOSPHORIBOSYLTRANSFERASE"/>
    <property type="match status" value="1"/>
</dbReference>
<dbReference type="SUPFAM" id="SSF53098">
    <property type="entry name" value="Ribonuclease H-like"/>
    <property type="match status" value="1"/>
</dbReference>
<dbReference type="OrthoDB" id="427800at2759"/>
<evidence type="ECO:0000313" key="12">
    <source>
        <dbReference type="EMBL" id="CAL4766195.1"/>
    </source>
</evidence>
<evidence type="ECO:0000256" key="5">
    <source>
        <dbReference type="ARBA" id="ARBA00022679"/>
    </source>
</evidence>
<keyword evidence="3" id="KW-0028">Amino-acid biosynthesis</keyword>
<reference evidence="11" key="1">
    <citation type="submission" date="2022-10" db="EMBL/GenBank/DDBJ databases">
        <authorList>
            <person name="Chen Y."/>
            <person name="Dougan E. K."/>
            <person name="Chan C."/>
            <person name="Rhodes N."/>
            <person name="Thang M."/>
        </authorList>
    </citation>
    <scope>NUCLEOTIDE SEQUENCE</scope>
</reference>
<dbReference type="InterPro" id="IPR012337">
    <property type="entry name" value="RNaseH-like_sf"/>
</dbReference>
<dbReference type="InterPro" id="IPR000312">
    <property type="entry name" value="Glycosyl_Trfase_fam3"/>
</dbReference>
<dbReference type="AlphaFoldDB" id="A0A9P1BT24"/>
<evidence type="ECO:0000256" key="8">
    <source>
        <dbReference type="ARBA" id="ARBA00061500"/>
    </source>
</evidence>
<reference evidence="12 13" key="2">
    <citation type="submission" date="2024-05" db="EMBL/GenBank/DDBJ databases">
        <authorList>
            <person name="Chen Y."/>
            <person name="Shah S."/>
            <person name="Dougan E. K."/>
            <person name="Thang M."/>
            <person name="Chan C."/>
        </authorList>
    </citation>
    <scope>NUCLEOTIDE SEQUENCE [LARGE SCALE GENOMIC DNA]</scope>
</reference>
<feature type="domain" description="Glycosyl transferase family 3" evidence="10">
    <location>
        <begin position="858"/>
        <end position="1067"/>
    </location>
</feature>
<feature type="region of interest" description="Disordered" evidence="9">
    <location>
        <begin position="1"/>
        <end position="29"/>
    </location>
</feature>
<dbReference type="Pfam" id="PF00591">
    <property type="entry name" value="Glycos_transf_3"/>
    <property type="match status" value="1"/>
</dbReference>
<accession>A0A9P1BT24</accession>
<evidence type="ECO:0000313" key="13">
    <source>
        <dbReference type="Proteomes" id="UP001152797"/>
    </source>
</evidence>
<keyword evidence="7" id="KW-0057">Aromatic amino acid biosynthesis</keyword>
<dbReference type="Proteomes" id="UP001152797">
    <property type="component" value="Unassembled WGS sequence"/>
</dbReference>